<dbReference type="InterPro" id="IPR053151">
    <property type="entry name" value="RNase_H-like"/>
</dbReference>
<proteinExistence type="predicted"/>
<organism evidence="2 3">
    <name type="scientific">Lithocarpus litseifolius</name>
    <dbReference type="NCBI Taxonomy" id="425828"/>
    <lineage>
        <taxon>Eukaryota</taxon>
        <taxon>Viridiplantae</taxon>
        <taxon>Streptophyta</taxon>
        <taxon>Embryophyta</taxon>
        <taxon>Tracheophyta</taxon>
        <taxon>Spermatophyta</taxon>
        <taxon>Magnoliopsida</taxon>
        <taxon>eudicotyledons</taxon>
        <taxon>Gunneridae</taxon>
        <taxon>Pentapetalae</taxon>
        <taxon>rosids</taxon>
        <taxon>fabids</taxon>
        <taxon>Fagales</taxon>
        <taxon>Fagaceae</taxon>
        <taxon>Lithocarpus</taxon>
    </lineage>
</organism>
<protein>
    <recommendedName>
        <fullName evidence="1">RNase H type-1 domain-containing protein</fullName>
    </recommendedName>
</protein>
<dbReference type="InterPro" id="IPR044730">
    <property type="entry name" value="RNase_H-like_dom_plant"/>
</dbReference>
<accession>A0AAW2C5A5</accession>
<sequence>MNEPQKFLMQSGLGYCLSIWLPAVEVELDAKLVVDLLEKENSGLNGNVVLVADCKDRLKQIPRVRILHCFREANMCADALARRGAQLTDDFAILSSPPLDVLLLVNLDAVGIVYERFCSHVTGF</sequence>
<evidence type="ECO:0000313" key="3">
    <source>
        <dbReference type="Proteomes" id="UP001459277"/>
    </source>
</evidence>
<dbReference type="PANTHER" id="PTHR47723">
    <property type="entry name" value="OS05G0353850 PROTEIN"/>
    <property type="match status" value="1"/>
</dbReference>
<keyword evidence="3" id="KW-1185">Reference proteome</keyword>
<dbReference type="InterPro" id="IPR002156">
    <property type="entry name" value="RNaseH_domain"/>
</dbReference>
<dbReference type="GO" id="GO:0003676">
    <property type="term" value="F:nucleic acid binding"/>
    <property type="evidence" value="ECO:0007669"/>
    <property type="project" value="InterPro"/>
</dbReference>
<evidence type="ECO:0000313" key="2">
    <source>
        <dbReference type="EMBL" id="KAK9992861.1"/>
    </source>
</evidence>
<dbReference type="PANTHER" id="PTHR47723:SF19">
    <property type="entry name" value="POLYNUCLEOTIDYL TRANSFERASE, RIBONUCLEASE H-LIKE SUPERFAMILY PROTEIN"/>
    <property type="match status" value="1"/>
</dbReference>
<dbReference type="CDD" id="cd06222">
    <property type="entry name" value="RNase_H_like"/>
    <property type="match status" value="1"/>
</dbReference>
<dbReference type="Gene3D" id="3.30.420.10">
    <property type="entry name" value="Ribonuclease H-like superfamily/Ribonuclease H"/>
    <property type="match status" value="1"/>
</dbReference>
<dbReference type="Pfam" id="PF13456">
    <property type="entry name" value="RVT_3"/>
    <property type="match status" value="1"/>
</dbReference>
<evidence type="ECO:0000259" key="1">
    <source>
        <dbReference type="Pfam" id="PF13456"/>
    </source>
</evidence>
<dbReference type="EMBL" id="JAZDWU010000008">
    <property type="protein sequence ID" value="KAK9992861.1"/>
    <property type="molecule type" value="Genomic_DNA"/>
</dbReference>
<comment type="caution">
    <text evidence="2">The sequence shown here is derived from an EMBL/GenBank/DDBJ whole genome shotgun (WGS) entry which is preliminary data.</text>
</comment>
<dbReference type="GO" id="GO:0004523">
    <property type="term" value="F:RNA-DNA hybrid ribonuclease activity"/>
    <property type="evidence" value="ECO:0007669"/>
    <property type="project" value="InterPro"/>
</dbReference>
<dbReference type="SUPFAM" id="SSF53098">
    <property type="entry name" value="Ribonuclease H-like"/>
    <property type="match status" value="1"/>
</dbReference>
<gene>
    <name evidence="2" type="ORF">SO802_022564</name>
</gene>
<dbReference type="Proteomes" id="UP001459277">
    <property type="component" value="Unassembled WGS sequence"/>
</dbReference>
<dbReference type="AlphaFoldDB" id="A0AAW2C5A5"/>
<name>A0AAW2C5A5_9ROSI</name>
<reference evidence="2 3" key="1">
    <citation type="submission" date="2024-01" db="EMBL/GenBank/DDBJ databases">
        <title>A telomere-to-telomere, gap-free genome of sweet tea (Lithocarpus litseifolius).</title>
        <authorList>
            <person name="Zhou J."/>
        </authorList>
    </citation>
    <scope>NUCLEOTIDE SEQUENCE [LARGE SCALE GENOMIC DNA]</scope>
    <source>
        <strain evidence="2">Zhou-2022a</strain>
        <tissue evidence="2">Leaf</tissue>
    </source>
</reference>
<feature type="domain" description="RNase H type-1" evidence="1">
    <location>
        <begin position="12"/>
        <end position="83"/>
    </location>
</feature>
<dbReference type="InterPro" id="IPR012337">
    <property type="entry name" value="RNaseH-like_sf"/>
</dbReference>
<dbReference type="InterPro" id="IPR036397">
    <property type="entry name" value="RNaseH_sf"/>
</dbReference>